<evidence type="ECO:0000313" key="3">
    <source>
        <dbReference type="Proteomes" id="UP000008493"/>
    </source>
</evidence>
<reference evidence="3" key="1">
    <citation type="journal article" date="2012" name="Proc. Natl. Acad. Sci. U.S.A.">
        <title>Genome sequence of the button mushroom Agaricus bisporus reveals mechanisms governing adaptation to a humic-rich ecological niche.</title>
        <authorList>
            <person name="Morin E."/>
            <person name="Kohler A."/>
            <person name="Baker A.R."/>
            <person name="Foulongne-Oriol M."/>
            <person name="Lombard V."/>
            <person name="Nagy L.G."/>
            <person name="Ohm R.A."/>
            <person name="Patyshakuliyeva A."/>
            <person name="Brun A."/>
            <person name="Aerts A.L."/>
            <person name="Bailey A.M."/>
            <person name="Billette C."/>
            <person name="Coutinho P.M."/>
            <person name="Deakin G."/>
            <person name="Doddapaneni H."/>
            <person name="Floudas D."/>
            <person name="Grimwood J."/>
            <person name="Hilden K."/>
            <person name="Kuees U."/>
            <person name="LaButti K.M."/>
            <person name="Lapidus A."/>
            <person name="Lindquist E.A."/>
            <person name="Lucas S.M."/>
            <person name="Murat C."/>
            <person name="Riley R.W."/>
            <person name="Salamov A.A."/>
            <person name="Schmutz J."/>
            <person name="Subramanian V."/>
            <person name="Woesten H.A.B."/>
            <person name="Xu J."/>
            <person name="Eastwood D.C."/>
            <person name="Foster G.D."/>
            <person name="Sonnenberg A.S."/>
            <person name="Cullen D."/>
            <person name="de Vries R.P."/>
            <person name="Lundell T."/>
            <person name="Hibbett D.S."/>
            <person name="Henrissat B."/>
            <person name="Burton K.S."/>
            <person name="Kerrigan R.W."/>
            <person name="Challen M.P."/>
            <person name="Grigoriev I.V."/>
            <person name="Martin F."/>
        </authorList>
    </citation>
    <scope>NUCLEOTIDE SEQUENCE [LARGE SCALE GENOMIC DNA]</scope>
    <source>
        <strain evidence="3">JB137-S8 / ATCC MYA-4627 / FGSC 10392</strain>
    </source>
</reference>
<keyword evidence="3" id="KW-1185">Reference proteome</keyword>
<feature type="compositionally biased region" description="Acidic residues" evidence="1">
    <location>
        <begin position="45"/>
        <end position="58"/>
    </location>
</feature>
<name>K5X290_AGABU</name>
<organism evidence="2 3">
    <name type="scientific">Agaricus bisporus var. burnettii (strain JB137-S8 / ATCC MYA-4627 / FGSC 10392)</name>
    <name type="common">White button mushroom</name>
    <dbReference type="NCBI Taxonomy" id="597362"/>
    <lineage>
        <taxon>Eukaryota</taxon>
        <taxon>Fungi</taxon>
        <taxon>Dikarya</taxon>
        <taxon>Basidiomycota</taxon>
        <taxon>Agaricomycotina</taxon>
        <taxon>Agaricomycetes</taxon>
        <taxon>Agaricomycetidae</taxon>
        <taxon>Agaricales</taxon>
        <taxon>Agaricineae</taxon>
        <taxon>Agaricaceae</taxon>
        <taxon>Agaricus</taxon>
    </lineage>
</organism>
<dbReference type="Proteomes" id="UP000008493">
    <property type="component" value="Unassembled WGS sequence"/>
</dbReference>
<dbReference type="AlphaFoldDB" id="K5X290"/>
<dbReference type="GeneID" id="18827288"/>
<evidence type="ECO:0000256" key="1">
    <source>
        <dbReference type="SAM" id="MobiDB-lite"/>
    </source>
</evidence>
<dbReference type="RefSeq" id="XP_007332326.1">
    <property type="nucleotide sequence ID" value="XM_007332264.1"/>
</dbReference>
<accession>K5X290</accession>
<dbReference type="HOGENOM" id="CLU_1948197_0_0_1"/>
<proteinExistence type="predicted"/>
<dbReference type="EMBL" id="JH971398">
    <property type="protein sequence ID" value="EKM77027.1"/>
    <property type="molecule type" value="Genomic_DNA"/>
</dbReference>
<dbReference type="KEGG" id="abp:AGABI1DRAFT130753"/>
<protein>
    <submittedName>
        <fullName evidence="2">Uncharacterized protein</fullName>
    </submittedName>
</protein>
<gene>
    <name evidence="2" type="ORF">AGABI1DRAFT_130753</name>
</gene>
<feature type="region of interest" description="Disordered" evidence="1">
    <location>
        <begin position="1"/>
        <end position="96"/>
    </location>
</feature>
<dbReference type="InParanoid" id="K5X290"/>
<evidence type="ECO:0000313" key="2">
    <source>
        <dbReference type="EMBL" id="EKM77027.1"/>
    </source>
</evidence>
<sequence length="129" mass="14127">MARETRSQAAARRKKGDKVSLTPLVTSTPRPGRILPEEAISETLEKEEENFGEEEVEGEAGPSWLRDEPSGQMEPGIVAHDEPEGGLAGTGSSDASGKCYGPYFYLMGLRHFRTTLANLSILYISTFHK</sequence>